<feature type="domain" description="FANCL UBC-like" evidence="2">
    <location>
        <begin position="45"/>
        <end position="132"/>
    </location>
</feature>
<dbReference type="GO" id="GO:0036297">
    <property type="term" value="P:interstrand cross-link repair"/>
    <property type="evidence" value="ECO:0007669"/>
    <property type="project" value="InterPro"/>
</dbReference>
<evidence type="ECO:0000313" key="5">
    <source>
        <dbReference type="EnsemblPlants" id="Zm00001eb215660_P006"/>
    </source>
</evidence>
<dbReference type="InterPro" id="IPR044037">
    <property type="entry name" value="FANCL_d3"/>
</dbReference>
<evidence type="ECO:0000313" key="4">
    <source>
        <dbReference type="EMBL" id="ACR37731.1"/>
    </source>
</evidence>
<dbReference type="InterPro" id="IPR026848">
    <property type="entry name" value="Fancl"/>
</dbReference>
<dbReference type="GO" id="GO:0004842">
    <property type="term" value="F:ubiquitin-protein transferase activity"/>
    <property type="evidence" value="ECO:0007669"/>
    <property type="project" value="InterPro"/>
</dbReference>
<evidence type="ECO:0000259" key="3">
    <source>
        <dbReference type="Pfam" id="PF18891"/>
    </source>
</evidence>
<dbReference type="Gene3D" id="3.10.110.20">
    <property type="entry name" value="RWD domain-like"/>
    <property type="match status" value="1"/>
</dbReference>
<evidence type="ECO:0000256" key="1">
    <source>
        <dbReference type="SAM" id="MobiDB-lite"/>
    </source>
</evidence>
<dbReference type="HOGENOM" id="CLU_1144025_0_0_1"/>
<organism evidence="4">
    <name type="scientific">Zea mays</name>
    <name type="common">Maize</name>
    <dbReference type="NCBI Taxonomy" id="4577"/>
    <lineage>
        <taxon>Eukaryota</taxon>
        <taxon>Viridiplantae</taxon>
        <taxon>Streptophyta</taxon>
        <taxon>Embryophyta</taxon>
        <taxon>Tracheophyta</taxon>
        <taxon>Spermatophyta</taxon>
        <taxon>Magnoliopsida</taxon>
        <taxon>Liliopsida</taxon>
        <taxon>Poales</taxon>
        <taxon>Poaceae</taxon>
        <taxon>PACMAD clade</taxon>
        <taxon>Panicoideae</taxon>
        <taxon>Andropogonodae</taxon>
        <taxon>Andropogoneae</taxon>
        <taxon>Tripsacinae</taxon>
        <taxon>Zea</taxon>
    </lineage>
</organism>
<dbReference type="GO" id="GO:0043240">
    <property type="term" value="C:Fanconi anaemia nuclear complex"/>
    <property type="evidence" value="ECO:0007669"/>
    <property type="project" value="InterPro"/>
</dbReference>
<accession>C4J981</accession>
<evidence type="ECO:0000313" key="6">
    <source>
        <dbReference type="Proteomes" id="UP000007305"/>
    </source>
</evidence>
<dbReference type="Pfam" id="PF18890">
    <property type="entry name" value="FANCL_d2"/>
    <property type="match status" value="1"/>
</dbReference>
<dbReference type="OrthoDB" id="10263265at2759"/>
<reference evidence="5" key="4">
    <citation type="submission" date="2021-05" db="UniProtKB">
        <authorList>
            <consortium name="EnsemblPlants"/>
        </authorList>
    </citation>
    <scope>IDENTIFICATION</scope>
    <source>
        <strain evidence="5">cv. B73</strain>
    </source>
</reference>
<reference evidence="5" key="3">
    <citation type="submission" date="2019-07" db="EMBL/GenBank/DDBJ databases">
        <authorList>
            <person name="Seetharam A."/>
            <person name="Woodhouse M."/>
            <person name="Cannon E."/>
        </authorList>
    </citation>
    <scope>NUCLEOTIDE SEQUENCE [LARGE SCALE GENOMIC DNA]</scope>
    <source>
        <strain evidence="5">cv. B73</strain>
    </source>
</reference>
<dbReference type="ExpressionAtlas" id="C4J981">
    <property type="expression patterns" value="baseline and differential"/>
</dbReference>
<dbReference type="InterPro" id="IPR016135">
    <property type="entry name" value="UBQ-conjugating_enzyme/RWD"/>
</dbReference>
<sequence>MDSPVPATLARAPARPQARAGEEACADTRQDAPAEAEPPPRRPAAFYSSVFAQIEEIGWKQLVSATGDGVSCLTFRVVDEPGRMHLLEITLPMGYPESPPSISADVPYLPKIHWSKNSRLKDVICQFQAHLKILQEFWNTMDEIDKVLWIVDPTKPSYAMSHRRIALGIQRKNSMRIWQPSWTLHCLHPLRSVIKRKMTSKLIVGYVMPSICQLMTNSVPTAGVRRTTCVRTPAAAEPSIPCA</sequence>
<protein>
    <recommendedName>
        <fullName evidence="7">RWD domain-containing protein</fullName>
    </recommendedName>
</protein>
<keyword evidence="6" id="KW-1185">Reference proteome</keyword>
<dbReference type="EMBL" id="BT087378">
    <property type="protein sequence ID" value="ACR37731.1"/>
    <property type="molecule type" value="mRNA"/>
</dbReference>
<evidence type="ECO:0008006" key="7">
    <source>
        <dbReference type="Google" id="ProtNLM"/>
    </source>
</evidence>
<gene>
    <name evidence="5" type="primary">LOC100192745</name>
</gene>
<dbReference type="CDD" id="cd23831">
    <property type="entry name" value="DRWD-N_FANCL"/>
    <property type="match status" value="1"/>
</dbReference>
<dbReference type="AlphaFoldDB" id="C4J981"/>
<reference evidence="4" key="1">
    <citation type="journal article" date="2009" name="PLoS Genet.">
        <title>Sequencing, mapping, and analysis of 27,455 maize full-length cDNAs.</title>
        <authorList>
            <person name="Soderlund C."/>
            <person name="Descour A."/>
            <person name="Kudrna D."/>
            <person name="Bomhoff M."/>
            <person name="Boyd L."/>
            <person name="Currie J."/>
            <person name="Angelova A."/>
            <person name="Collura K."/>
            <person name="Wissotski M."/>
            <person name="Ashley E."/>
            <person name="Morrow D."/>
            <person name="Fernandes J."/>
            <person name="Walbot V."/>
            <person name="Yu Y."/>
        </authorList>
    </citation>
    <scope>NUCLEOTIDE SEQUENCE</scope>
    <source>
        <strain evidence="4">B73</strain>
    </source>
</reference>
<dbReference type="PANTHER" id="PTHR13206">
    <property type="entry name" value="UBIQUITIN LIGASE PROTEIN PHF9 FANCONI ANEMIA GROUP L PROTEIN"/>
    <property type="match status" value="1"/>
</dbReference>
<feature type="compositionally biased region" description="Basic and acidic residues" evidence="1">
    <location>
        <begin position="20"/>
        <end position="32"/>
    </location>
</feature>
<dbReference type="Gene3D" id="3.10.110.10">
    <property type="entry name" value="Ubiquitin Conjugating Enzyme"/>
    <property type="match status" value="1"/>
</dbReference>
<feature type="domain" description="FANCL UBC-like" evidence="3">
    <location>
        <begin position="136"/>
        <end position="169"/>
    </location>
</feature>
<feature type="compositionally biased region" description="Low complexity" evidence="1">
    <location>
        <begin position="1"/>
        <end position="19"/>
    </location>
</feature>
<feature type="region of interest" description="Disordered" evidence="1">
    <location>
        <begin position="1"/>
        <end position="42"/>
    </location>
</feature>
<dbReference type="PANTHER" id="PTHR13206:SF0">
    <property type="entry name" value="E3 UBIQUITIN-PROTEIN LIGASE FANCL"/>
    <property type="match status" value="1"/>
</dbReference>
<dbReference type="InterPro" id="IPR043898">
    <property type="entry name" value="FANCL_d2"/>
</dbReference>
<reference evidence="6" key="2">
    <citation type="journal article" date="2009" name="Science">
        <title>The B73 maize genome: complexity, diversity, and dynamics.</title>
        <authorList>
            <person name="Schnable P.S."/>
            <person name="Ware D."/>
            <person name="Fulton R.S."/>
            <person name="Stein J.C."/>
            <person name="Wei F."/>
            <person name="Pasternak S."/>
            <person name="Liang C."/>
            <person name="Zhang J."/>
            <person name="Fulton L."/>
            <person name="Graves T.A."/>
            <person name="Minx P."/>
            <person name="Reily A.D."/>
            <person name="Courtney L."/>
            <person name="Kruchowski S.S."/>
            <person name="Tomlinson C."/>
            <person name="Strong C."/>
            <person name="Delehaunty K."/>
            <person name="Fronick C."/>
            <person name="Courtney B."/>
            <person name="Rock S.M."/>
            <person name="Belter E."/>
            <person name="Du F."/>
            <person name="Kim K."/>
            <person name="Abbott R.M."/>
            <person name="Cotton M."/>
            <person name="Levy A."/>
            <person name="Marchetto P."/>
            <person name="Ochoa K."/>
            <person name="Jackson S.M."/>
            <person name="Gillam B."/>
            <person name="Chen W."/>
            <person name="Yan L."/>
            <person name="Higginbotham J."/>
            <person name="Cardenas M."/>
            <person name="Waligorski J."/>
            <person name="Applebaum E."/>
            <person name="Phelps L."/>
            <person name="Falcone J."/>
            <person name="Kanchi K."/>
            <person name="Thane T."/>
            <person name="Scimone A."/>
            <person name="Thane N."/>
            <person name="Henke J."/>
            <person name="Wang T."/>
            <person name="Ruppert J."/>
            <person name="Shah N."/>
            <person name="Rotter K."/>
            <person name="Hodges J."/>
            <person name="Ingenthron E."/>
            <person name="Cordes M."/>
            <person name="Kohlberg S."/>
            <person name="Sgro J."/>
            <person name="Delgado B."/>
            <person name="Mead K."/>
            <person name="Chinwalla A."/>
            <person name="Leonard S."/>
            <person name="Crouse K."/>
            <person name="Collura K."/>
            <person name="Kudrna D."/>
            <person name="Currie J."/>
            <person name="He R."/>
            <person name="Angelova A."/>
            <person name="Rajasekar S."/>
            <person name="Mueller T."/>
            <person name="Lomeli R."/>
            <person name="Scara G."/>
            <person name="Ko A."/>
            <person name="Delaney K."/>
            <person name="Wissotski M."/>
            <person name="Lopez G."/>
            <person name="Campos D."/>
            <person name="Braidotti M."/>
            <person name="Ashley E."/>
            <person name="Golser W."/>
            <person name="Kim H."/>
            <person name="Lee S."/>
            <person name="Lin J."/>
            <person name="Dujmic Z."/>
            <person name="Kim W."/>
            <person name="Talag J."/>
            <person name="Zuccolo A."/>
            <person name="Fan C."/>
            <person name="Sebastian A."/>
            <person name="Kramer M."/>
            <person name="Spiegel L."/>
            <person name="Nascimento L."/>
            <person name="Zutavern T."/>
            <person name="Miller B."/>
            <person name="Ambroise C."/>
            <person name="Muller S."/>
            <person name="Spooner W."/>
            <person name="Narechania A."/>
            <person name="Ren L."/>
            <person name="Wei S."/>
            <person name="Kumari S."/>
            <person name="Faga B."/>
            <person name="Levy M.J."/>
            <person name="McMahan L."/>
            <person name="Van Buren P."/>
            <person name="Vaughn M.W."/>
            <person name="Ying K."/>
            <person name="Yeh C.-T."/>
            <person name="Emrich S.J."/>
            <person name="Jia Y."/>
            <person name="Kalyanaraman A."/>
            <person name="Hsia A.-P."/>
            <person name="Barbazuk W.B."/>
            <person name="Baucom R.S."/>
            <person name="Brutnell T.P."/>
            <person name="Carpita N.C."/>
            <person name="Chaparro C."/>
            <person name="Chia J.-M."/>
            <person name="Deragon J.-M."/>
            <person name="Estill J.C."/>
            <person name="Fu Y."/>
            <person name="Jeddeloh J.A."/>
            <person name="Han Y."/>
            <person name="Lee H."/>
            <person name="Li P."/>
            <person name="Lisch D.R."/>
            <person name="Liu S."/>
            <person name="Liu Z."/>
            <person name="Nagel D.H."/>
            <person name="McCann M.C."/>
            <person name="SanMiguel P."/>
            <person name="Myers A.M."/>
            <person name="Nettleton D."/>
            <person name="Nguyen J."/>
            <person name="Penning B.W."/>
            <person name="Ponnala L."/>
            <person name="Schneider K.L."/>
            <person name="Schwartz D.C."/>
            <person name="Sharma A."/>
            <person name="Soderlund C."/>
            <person name="Springer N.M."/>
            <person name="Sun Q."/>
            <person name="Wang H."/>
            <person name="Waterman M."/>
            <person name="Westerman R."/>
            <person name="Wolfgruber T.K."/>
            <person name="Yang L."/>
            <person name="Yu Y."/>
            <person name="Zhang L."/>
            <person name="Zhou S."/>
            <person name="Zhu Q."/>
            <person name="Bennetzen J.L."/>
            <person name="Dawe R.K."/>
            <person name="Jiang J."/>
            <person name="Jiang N."/>
            <person name="Presting G.G."/>
            <person name="Wessler S.R."/>
            <person name="Aluru S."/>
            <person name="Martienssen R.A."/>
            <person name="Clifton S.W."/>
            <person name="McCombie W.R."/>
            <person name="Wing R.A."/>
            <person name="Wilson R.K."/>
        </authorList>
    </citation>
    <scope>NUCLEOTIDE SEQUENCE [LARGE SCALE GENOMIC DNA]</scope>
    <source>
        <strain evidence="6">cv. B73</strain>
    </source>
</reference>
<name>C4J981_MAIZE</name>
<dbReference type="InterPro" id="IPR043003">
    <property type="entry name" value="FANCL_d3_sf"/>
</dbReference>
<dbReference type="Proteomes" id="UP000007305">
    <property type="component" value="Chromosome 5"/>
</dbReference>
<proteinExistence type="evidence at transcript level"/>
<dbReference type="EnsemblPlants" id="Zm00001eb215660_T006">
    <property type="protein sequence ID" value="Zm00001eb215660_P006"/>
    <property type="gene ID" value="Zm00001eb215660"/>
</dbReference>
<dbReference type="Gramene" id="Zm00001eb215660_T006">
    <property type="protein sequence ID" value="Zm00001eb215660_P006"/>
    <property type="gene ID" value="Zm00001eb215660"/>
</dbReference>
<dbReference type="Pfam" id="PF18891">
    <property type="entry name" value="FANCL_d3"/>
    <property type="match status" value="1"/>
</dbReference>
<evidence type="ECO:0000259" key="2">
    <source>
        <dbReference type="Pfam" id="PF18890"/>
    </source>
</evidence>